<accession>A0A0B0DAR6</accession>
<dbReference type="InterPro" id="IPR005118">
    <property type="entry name" value="TRCF_C"/>
</dbReference>
<organism evidence="16 17">
    <name type="scientific">Kocuria marina</name>
    <dbReference type="NCBI Taxonomy" id="223184"/>
    <lineage>
        <taxon>Bacteria</taxon>
        <taxon>Bacillati</taxon>
        <taxon>Actinomycetota</taxon>
        <taxon>Actinomycetes</taxon>
        <taxon>Micrococcales</taxon>
        <taxon>Micrococcaceae</taxon>
        <taxon>Kocuria</taxon>
    </lineage>
</organism>
<keyword evidence="5 13" id="KW-0378">Hydrolase</keyword>
<dbReference type="InterPro" id="IPR041471">
    <property type="entry name" value="UvrB_inter"/>
</dbReference>
<dbReference type="PROSITE" id="PS51192">
    <property type="entry name" value="HELICASE_ATP_BIND_1"/>
    <property type="match status" value="1"/>
</dbReference>
<evidence type="ECO:0000256" key="10">
    <source>
        <dbReference type="ARBA" id="ARBA00061104"/>
    </source>
</evidence>
<dbReference type="GO" id="GO:0005524">
    <property type="term" value="F:ATP binding"/>
    <property type="evidence" value="ECO:0007669"/>
    <property type="project" value="UniProtKB-UniRule"/>
</dbReference>
<dbReference type="InterPro" id="IPR014001">
    <property type="entry name" value="Helicase_ATP-bd"/>
</dbReference>
<dbReference type="EMBL" id="JROM01000021">
    <property type="protein sequence ID" value="KHE74473.1"/>
    <property type="molecule type" value="Genomic_DNA"/>
</dbReference>
<feature type="domain" description="Helicase C-terminal" evidence="15">
    <location>
        <begin position="894"/>
        <end position="1044"/>
    </location>
</feature>
<dbReference type="HAMAP" id="MF_00969">
    <property type="entry name" value="TRCF"/>
    <property type="match status" value="1"/>
</dbReference>
<evidence type="ECO:0000313" key="16">
    <source>
        <dbReference type="EMBL" id="KHE74473.1"/>
    </source>
</evidence>
<dbReference type="SMART" id="SM00487">
    <property type="entry name" value="DEXDc"/>
    <property type="match status" value="1"/>
</dbReference>
<evidence type="ECO:0000256" key="5">
    <source>
        <dbReference type="ARBA" id="ARBA00022801"/>
    </source>
</evidence>
<reference evidence="16 17" key="1">
    <citation type="submission" date="2014-09" db="EMBL/GenBank/DDBJ databases">
        <title>High-quality draft genome sequence of Kocuria marina SO9-6, an actinobacterium isolated from a copper mine.</title>
        <authorList>
            <person name="Castro D.B."/>
            <person name="Pereira L.B."/>
            <person name="Silva M.V."/>
            <person name="Silva B.P."/>
            <person name="Zanardi B.R."/>
            <person name="Carlos C."/>
            <person name="Belgini D.R."/>
            <person name="Limache E.G."/>
            <person name="Lacerda G.V."/>
            <person name="Nery M.B."/>
            <person name="Gomes M.B."/>
            <person name="Souza S."/>
            <person name="Silva T.M."/>
            <person name="Rodrigues V.D."/>
            <person name="Paulino L.C."/>
            <person name="Vicentini R."/>
            <person name="Ferraz L.F."/>
            <person name="Ottoboni L.M."/>
        </authorList>
    </citation>
    <scope>NUCLEOTIDE SEQUENCE [LARGE SCALE GENOMIC DNA]</scope>
    <source>
        <strain evidence="16 17">SO9-6</strain>
    </source>
</reference>
<evidence type="ECO:0000259" key="14">
    <source>
        <dbReference type="PROSITE" id="PS51192"/>
    </source>
</evidence>
<sequence>MSLTGLLTALSEDRSFANIRAQAARPLTERSAETIISATDGLRAPVLAQIARGLADGAGAASSSDGAKGGSAGSTPILLAVTATGREAEELQSGLASYVPAEQIANFPSWETLPHERLSPRSDTVGQRLSVLRRLDHAQDGEQPLRVVVAPVRSVLQPVVAGLGAMKPVTLRTGQEYDFQQLVTSLAGVAYSRVDMVTRRGEFAVRGGIIDVFPPTEDHPVRAEFFGDELDEMRWFAVADQRTLTDAEHPSVIVAPPCRELLITPSVQSRAAKLKEQLPGGREILERIAGGQYVEGMESLAPLLADEMVQLMSLLPEGSMTVVLEPEKVRARAHDLVATNQEFLTAAWESASGGNDAPLDLHAALDADDGASRTLAAGSFHTVGEVRELALDRSVGWWSVTGLNVNAVTTSQIDADTADEEVRLADTDADTLTVTAREPTRFSGDVEAMLRFLGERVHDDWRVVLVTDGPGPLQRLSELLHGAEIPAARCDSLTEVPRAGLVELTTARAGRGFVIEATRTALLTEADVLGRSTAYDNRAQRKLPQRRKRNQVDPLALQKGDYVVHEQHGIGQFIELVQRPIAGAMTAPGQPKPVREYLVLEYAPSKRNGPRDRLFVPTEQLDQVSTYVGGEAPSLSKMGGADWNKTKRSAKKAVKEIANELIRLYSARMASKGYAFGPDTPWQRELEQAFPYVETPDQLTTIDEVKADMERPIPMDRLISGDVGYGKTEVAVRAAFKAVQDGKQVAVLVPTTLLAQQHTETFAERFSGFPVRLATLSRFQSAKESKATLEGLRSGAIDVVIGTHRLLSKETQFKNLGLVIIDEEQRFGVEHKEKLKAMRTDVDVLAMSATPIPRTLEMSMTGIRETSTLATPPEERHPVLTYAGPYTDKQVSAAIRRELMREGQVFFIHNRVSSIEAQAKALAELVPEARIAVAHGQMSESRLEQIIVDFWEKKFDVLVCTTIVETGLDIANANTLIVDHADRYGLSQLHQLRGRVGRGRERAYAYFLYPTEKPLSETALERLKAVAAHNELGSGLQLAMKDLEIRGAGNLLGGEQSGHIAGVGFDMYLRLVGEAVAEYRGDQDTGPAEMKIELPVNAHLPHDYVPGERLRLEAYRTIANAATEEAVAEAGEELKDRYGPLPTPVKNLLDVARLRIRARAAGLTDVATQGTMIRFSPAELTESREMRLTRMYPGAQVKSVPGADTRMALIPKPKTARIGGKDLVDGEILAWAREVLDAIFPPLQQAPEGGGQ</sequence>
<evidence type="ECO:0000256" key="4">
    <source>
        <dbReference type="ARBA" id="ARBA00022763"/>
    </source>
</evidence>
<dbReference type="FunFam" id="3.40.50.300:FF:000300">
    <property type="entry name" value="Transcription-repair-coupling factor"/>
    <property type="match status" value="1"/>
</dbReference>
<keyword evidence="8 13" id="KW-0238">DNA-binding</keyword>
<evidence type="ECO:0000256" key="11">
    <source>
        <dbReference type="ARBA" id="ARBA00061399"/>
    </source>
</evidence>
<dbReference type="Pfam" id="PF17757">
    <property type="entry name" value="UvrB_inter"/>
    <property type="match status" value="1"/>
</dbReference>
<evidence type="ECO:0000259" key="15">
    <source>
        <dbReference type="PROSITE" id="PS51194"/>
    </source>
</evidence>
<dbReference type="GO" id="GO:0003678">
    <property type="term" value="F:DNA helicase activity"/>
    <property type="evidence" value="ECO:0007669"/>
    <property type="project" value="TreeGrafter"/>
</dbReference>
<dbReference type="Pfam" id="PF03461">
    <property type="entry name" value="TRCF"/>
    <property type="match status" value="1"/>
</dbReference>
<dbReference type="Pfam" id="PF02559">
    <property type="entry name" value="CarD_TRCF_RID"/>
    <property type="match status" value="1"/>
</dbReference>
<comment type="similarity">
    <text evidence="10 13">In the N-terminal section; belongs to the UvrB family.</text>
</comment>
<dbReference type="InterPro" id="IPR037235">
    <property type="entry name" value="TRCF-like_C_D7"/>
</dbReference>
<feature type="domain" description="Helicase ATP-binding" evidence="14">
    <location>
        <begin position="708"/>
        <end position="869"/>
    </location>
</feature>
<dbReference type="GO" id="GO:0006355">
    <property type="term" value="P:regulation of DNA-templated transcription"/>
    <property type="evidence" value="ECO:0007669"/>
    <property type="project" value="UniProtKB-UniRule"/>
</dbReference>
<comment type="subcellular location">
    <subcellularLocation>
        <location evidence="1 13">Cytoplasm</location>
    </subcellularLocation>
</comment>
<evidence type="ECO:0000256" key="1">
    <source>
        <dbReference type="ARBA" id="ARBA00004496"/>
    </source>
</evidence>
<dbReference type="FunFam" id="3.40.50.300:FF:000546">
    <property type="entry name" value="Transcription-repair-coupling factor"/>
    <property type="match status" value="1"/>
</dbReference>
<dbReference type="AlphaFoldDB" id="A0A0B0DAR6"/>
<proteinExistence type="inferred from homology"/>
<comment type="similarity">
    <text evidence="11 13">In the C-terminal section; belongs to the helicase family. RecG subfamily.</text>
</comment>
<dbReference type="SMART" id="SM01058">
    <property type="entry name" value="CarD_TRCF"/>
    <property type="match status" value="1"/>
</dbReference>
<keyword evidence="7 13" id="KW-0067">ATP-binding</keyword>
<dbReference type="Proteomes" id="UP000030664">
    <property type="component" value="Unassembled WGS sequence"/>
</dbReference>
<dbReference type="Gene3D" id="3.90.1150.50">
    <property type="entry name" value="Transcription-repair-coupling factor, D7 domain"/>
    <property type="match status" value="1"/>
</dbReference>
<dbReference type="PANTHER" id="PTHR47964:SF1">
    <property type="entry name" value="ATP-DEPENDENT DNA HELICASE HOMOLOG RECG, CHLOROPLASTIC"/>
    <property type="match status" value="1"/>
</dbReference>
<comment type="function">
    <text evidence="13">Couples transcription and DNA repair by recognizing RNA polymerase (RNAP) stalled at DNA lesions. Mediates ATP-dependent release of RNAP and its truncated transcript from the DNA, and recruitment of nucleotide excision repair machinery to the damaged site.</text>
</comment>
<protein>
    <recommendedName>
        <fullName evidence="12 13">Transcription-repair-coupling factor</fullName>
        <shortName evidence="13">TRCF</shortName>
        <ecNumber evidence="13">3.6.4.-</ecNumber>
    </recommendedName>
</protein>
<keyword evidence="2 13" id="KW-0963">Cytoplasm</keyword>
<dbReference type="SMART" id="SM00490">
    <property type="entry name" value="HELICc"/>
    <property type="match status" value="1"/>
</dbReference>
<name>A0A0B0DAR6_9MICC</name>
<keyword evidence="3 13" id="KW-0547">Nucleotide-binding</keyword>
<dbReference type="NCBIfam" id="TIGR00580">
    <property type="entry name" value="mfd"/>
    <property type="match status" value="1"/>
</dbReference>
<dbReference type="SMART" id="SM00982">
    <property type="entry name" value="TRCF"/>
    <property type="match status" value="1"/>
</dbReference>
<dbReference type="eggNOG" id="COG1197">
    <property type="taxonomic scope" value="Bacteria"/>
</dbReference>
<dbReference type="Gene3D" id="3.40.50.11180">
    <property type="match status" value="1"/>
</dbReference>
<dbReference type="GO" id="GO:0005737">
    <property type="term" value="C:cytoplasm"/>
    <property type="evidence" value="ECO:0007669"/>
    <property type="project" value="UniProtKB-SubCell"/>
</dbReference>
<dbReference type="RefSeq" id="WP_035963629.1">
    <property type="nucleotide sequence ID" value="NZ_JROM01000021.1"/>
</dbReference>
<evidence type="ECO:0000256" key="2">
    <source>
        <dbReference type="ARBA" id="ARBA00022490"/>
    </source>
</evidence>
<dbReference type="InterPro" id="IPR003711">
    <property type="entry name" value="CarD-like/TRCF_RID"/>
</dbReference>
<evidence type="ECO:0000256" key="12">
    <source>
        <dbReference type="ARBA" id="ARBA00070128"/>
    </source>
</evidence>
<dbReference type="PROSITE" id="PS51194">
    <property type="entry name" value="HELICASE_CTER"/>
    <property type="match status" value="1"/>
</dbReference>
<evidence type="ECO:0000256" key="8">
    <source>
        <dbReference type="ARBA" id="ARBA00023125"/>
    </source>
</evidence>
<dbReference type="PANTHER" id="PTHR47964">
    <property type="entry name" value="ATP-DEPENDENT DNA HELICASE HOMOLOG RECG, CHLOROPLASTIC"/>
    <property type="match status" value="1"/>
</dbReference>
<evidence type="ECO:0000256" key="13">
    <source>
        <dbReference type="HAMAP-Rule" id="MF_00969"/>
    </source>
</evidence>
<dbReference type="CDD" id="cd17991">
    <property type="entry name" value="DEXHc_TRCF"/>
    <property type="match status" value="1"/>
</dbReference>
<dbReference type="SUPFAM" id="SSF52540">
    <property type="entry name" value="P-loop containing nucleoside triphosphate hydrolases"/>
    <property type="match status" value="4"/>
</dbReference>
<keyword evidence="9 13" id="KW-0234">DNA repair</keyword>
<evidence type="ECO:0000256" key="9">
    <source>
        <dbReference type="ARBA" id="ARBA00023204"/>
    </source>
</evidence>
<evidence type="ECO:0000256" key="7">
    <source>
        <dbReference type="ARBA" id="ARBA00022840"/>
    </source>
</evidence>
<dbReference type="InterPro" id="IPR036101">
    <property type="entry name" value="CarD-like/TRCF_RID_sf"/>
</dbReference>
<dbReference type="InterPro" id="IPR004576">
    <property type="entry name" value="Mfd"/>
</dbReference>
<dbReference type="Gene3D" id="2.40.10.170">
    <property type="match status" value="1"/>
</dbReference>
<dbReference type="InterPro" id="IPR027417">
    <property type="entry name" value="P-loop_NTPase"/>
</dbReference>
<dbReference type="Gene3D" id="3.30.2060.10">
    <property type="entry name" value="Penicillin-binding protein 1b domain"/>
    <property type="match status" value="1"/>
</dbReference>
<dbReference type="InterPro" id="IPR001650">
    <property type="entry name" value="Helicase_C-like"/>
</dbReference>
<dbReference type="Pfam" id="PF21132">
    <property type="entry name" value="MFD_D3"/>
    <property type="match status" value="1"/>
</dbReference>
<dbReference type="Pfam" id="PF00271">
    <property type="entry name" value="Helicase_C"/>
    <property type="match status" value="1"/>
</dbReference>
<comment type="caution">
    <text evidence="16">The sequence shown here is derived from an EMBL/GenBank/DDBJ whole genome shotgun (WGS) entry which is preliminary data.</text>
</comment>
<gene>
    <name evidence="13" type="primary">mfd</name>
    <name evidence="16" type="ORF">AS25_06560</name>
</gene>
<dbReference type="GO" id="GO:0003684">
    <property type="term" value="F:damaged DNA binding"/>
    <property type="evidence" value="ECO:0007669"/>
    <property type="project" value="InterPro"/>
</dbReference>
<dbReference type="EC" id="3.6.4.-" evidence="13"/>
<dbReference type="SUPFAM" id="SSF143517">
    <property type="entry name" value="TRCF domain-like"/>
    <property type="match status" value="1"/>
</dbReference>
<dbReference type="STRING" id="223184.AS25_06560"/>
<evidence type="ECO:0000256" key="3">
    <source>
        <dbReference type="ARBA" id="ARBA00022741"/>
    </source>
</evidence>
<dbReference type="SUPFAM" id="SSF141259">
    <property type="entry name" value="CarD-like"/>
    <property type="match status" value="1"/>
</dbReference>
<dbReference type="GO" id="GO:0016787">
    <property type="term" value="F:hydrolase activity"/>
    <property type="evidence" value="ECO:0007669"/>
    <property type="project" value="UniProtKB-KW"/>
</dbReference>
<dbReference type="Pfam" id="PF00270">
    <property type="entry name" value="DEAD"/>
    <property type="match status" value="1"/>
</dbReference>
<keyword evidence="4 13" id="KW-0227">DNA damage</keyword>
<keyword evidence="6" id="KW-0347">Helicase</keyword>
<dbReference type="Gene3D" id="3.40.50.300">
    <property type="entry name" value="P-loop containing nucleotide triphosphate hydrolases"/>
    <property type="match status" value="2"/>
</dbReference>
<evidence type="ECO:0000256" key="6">
    <source>
        <dbReference type="ARBA" id="ARBA00022806"/>
    </source>
</evidence>
<dbReference type="InterPro" id="IPR047112">
    <property type="entry name" value="RecG/Mfd"/>
</dbReference>
<dbReference type="GO" id="GO:0000716">
    <property type="term" value="P:transcription-coupled nucleotide-excision repair, DNA damage recognition"/>
    <property type="evidence" value="ECO:0007669"/>
    <property type="project" value="UniProtKB-UniRule"/>
</dbReference>
<dbReference type="InterPro" id="IPR048635">
    <property type="entry name" value="MFD_D3"/>
</dbReference>
<dbReference type="InterPro" id="IPR011545">
    <property type="entry name" value="DEAD/DEAH_box_helicase_dom"/>
</dbReference>
<evidence type="ECO:0000313" key="17">
    <source>
        <dbReference type="Proteomes" id="UP000030664"/>
    </source>
</evidence>